<dbReference type="InterPro" id="IPR008166">
    <property type="entry name" value="Glyco_transf_92"/>
</dbReference>
<feature type="signal peptide" evidence="9">
    <location>
        <begin position="1"/>
        <end position="23"/>
    </location>
</feature>
<evidence type="ECO:0000256" key="8">
    <source>
        <dbReference type="RuleBase" id="RU366017"/>
    </source>
</evidence>
<comment type="similarity">
    <text evidence="2 8">Belongs to the glycosyltransferase 92 family.</text>
</comment>
<evidence type="ECO:0000313" key="10">
    <source>
        <dbReference type="EMBL" id="TRY70403.1"/>
    </source>
</evidence>
<feature type="non-terminal residue" evidence="10">
    <location>
        <position position="1"/>
    </location>
</feature>
<sequence length="400" mass="46723">LVKCLALILIVLSVSLVLILKEALDNRVRIVYKEHSAKATILKLVKPISTTNRIQSVVGSSQETFVNQLQWTKCRWSSGLRIVSSTTRSPWTQMGTKEVYFHSAYWDDRGRAHRTHAFVRVLAYLRGSAADKPKMQCYYPEWRVSIQAHVQETWLPMWDQDPDEQTFRSFLVNCRVPPGVTELQSVSLSTEVCDEMATLKVVDNRFLALPKRKKFCLCVKPLLFNMQDISKQLIEWIEANRLFGAEKIVFYLYQVHRKVSKVLDHYVRLGVVQVVPWSLPQELNLLNGRDLKVFFHRKVWQKRRSEVLPYNHCFYQNFNEFEFVLPIDIDEFIFPLAVESWHEVLSGHLLKHPDEKQLIGSFSVRNAYFFRSWNPKSNLNEDLVIEAFTQRSANLSQPGF</sequence>
<keyword evidence="9" id="KW-0732">Signal</keyword>
<evidence type="ECO:0000256" key="7">
    <source>
        <dbReference type="ARBA" id="ARBA00023136"/>
    </source>
</evidence>
<evidence type="ECO:0000256" key="2">
    <source>
        <dbReference type="ARBA" id="ARBA00007647"/>
    </source>
</evidence>
<evidence type="ECO:0000256" key="6">
    <source>
        <dbReference type="ARBA" id="ARBA00022989"/>
    </source>
</evidence>
<evidence type="ECO:0000313" key="11">
    <source>
        <dbReference type="Proteomes" id="UP000318571"/>
    </source>
</evidence>
<dbReference type="EMBL" id="VCGU01000009">
    <property type="protein sequence ID" value="TRY70403.1"/>
    <property type="molecule type" value="Genomic_DNA"/>
</dbReference>
<keyword evidence="6" id="KW-1133">Transmembrane helix</keyword>
<dbReference type="Pfam" id="PF01697">
    <property type="entry name" value="Glyco_transf_92"/>
    <property type="match status" value="1"/>
</dbReference>
<keyword evidence="11" id="KW-1185">Reference proteome</keyword>
<organism evidence="10 11">
    <name type="scientific">Tigriopus californicus</name>
    <name type="common">Marine copepod</name>
    <dbReference type="NCBI Taxonomy" id="6832"/>
    <lineage>
        <taxon>Eukaryota</taxon>
        <taxon>Metazoa</taxon>
        <taxon>Ecdysozoa</taxon>
        <taxon>Arthropoda</taxon>
        <taxon>Crustacea</taxon>
        <taxon>Multicrustacea</taxon>
        <taxon>Hexanauplia</taxon>
        <taxon>Copepoda</taxon>
        <taxon>Harpacticoida</taxon>
        <taxon>Harpacticidae</taxon>
        <taxon>Tigriopus</taxon>
    </lineage>
</organism>
<accession>A0A553NY89</accession>
<protein>
    <recommendedName>
        <fullName evidence="8">Glycosyltransferase family 92 protein</fullName>
        <ecNumber evidence="8">2.4.1.-</ecNumber>
    </recommendedName>
</protein>
<comment type="subcellular location">
    <subcellularLocation>
        <location evidence="1">Membrane</location>
        <topology evidence="1">Single-pass membrane protein</topology>
    </subcellularLocation>
</comment>
<evidence type="ECO:0000256" key="1">
    <source>
        <dbReference type="ARBA" id="ARBA00004167"/>
    </source>
</evidence>
<comment type="caution">
    <text evidence="10">The sequence shown here is derived from an EMBL/GenBank/DDBJ whole genome shotgun (WGS) entry which is preliminary data.</text>
</comment>
<feature type="non-terminal residue" evidence="10">
    <location>
        <position position="400"/>
    </location>
</feature>
<evidence type="ECO:0000256" key="3">
    <source>
        <dbReference type="ARBA" id="ARBA00022676"/>
    </source>
</evidence>
<dbReference type="PANTHER" id="PTHR21461">
    <property type="entry name" value="GLYCOSYLTRANSFERASE FAMILY 92 PROTEIN"/>
    <property type="match status" value="1"/>
</dbReference>
<name>A0A553NY89_TIGCA</name>
<dbReference type="PANTHER" id="PTHR21461:SF69">
    <property type="entry name" value="GLYCOSYLTRANSFERASE FAMILY 92 PROTEIN"/>
    <property type="match status" value="1"/>
</dbReference>
<evidence type="ECO:0000256" key="9">
    <source>
        <dbReference type="SAM" id="SignalP"/>
    </source>
</evidence>
<dbReference type="EC" id="2.4.1.-" evidence="8"/>
<keyword evidence="5" id="KW-0812">Transmembrane</keyword>
<feature type="chain" id="PRO_5022226722" description="Glycosyltransferase family 92 protein" evidence="9">
    <location>
        <begin position="24"/>
        <end position="400"/>
    </location>
</feature>
<evidence type="ECO:0000256" key="5">
    <source>
        <dbReference type="ARBA" id="ARBA00022692"/>
    </source>
</evidence>
<dbReference type="AlphaFoldDB" id="A0A553NY89"/>
<dbReference type="GO" id="GO:0016020">
    <property type="term" value="C:membrane"/>
    <property type="evidence" value="ECO:0007669"/>
    <property type="project" value="UniProtKB-SubCell"/>
</dbReference>
<gene>
    <name evidence="10" type="ORF">TCAL_02417</name>
</gene>
<dbReference type="GO" id="GO:0005737">
    <property type="term" value="C:cytoplasm"/>
    <property type="evidence" value="ECO:0007669"/>
    <property type="project" value="TreeGrafter"/>
</dbReference>
<keyword evidence="3 8" id="KW-0328">Glycosyltransferase</keyword>
<keyword evidence="4 8" id="KW-0808">Transferase</keyword>
<keyword evidence="7" id="KW-0472">Membrane</keyword>
<proteinExistence type="inferred from homology"/>
<dbReference type="GO" id="GO:0016757">
    <property type="term" value="F:glycosyltransferase activity"/>
    <property type="evidence" value="ECO:0007669"/>
    <property type="project" value="UniProtKB-UniRule"/>
</dbReference>
<evidence type="ECO:0000256" key="4">
    <source>
        <dbReference type="ARBA" id="ARBA00022679"/>
    </source>
</evidence>
<dbReference type="OMA" id="AVESWHE"/>
<reference evidence="10 11" key="1">
    <citation type="journal article" date="2018" name="Nat. Ecol. Evol.">
        <title>Genomic signatures of mitonuclear coevolution across populations of Tigriopus californicus.</title>
        <authorList>
            <person name="Barreto F.S."/>
            <person name="Watson E.T."/>
            <person name="Lima T.G."/>
            <person name="Willett C.S."/>
            <person name="Edmands S."/>
            <person name="Li W."/>
            <person name="Burton R.S."/>
        </authorList>
    </citation>
    <scope>NUCLEOTIDE SEQUENCE [LARGE SCALE GENOMIC DNA]</scope>
    <source>
        <strain evidence="10 11">San Diego</strain>
    </source>
</reference>
<dbReference type="Proteomes" id="UP000318571">
    <property type="component" value="Chromosome 9"/>
</dbReference>